<sequence length="303" mass="32686">MMIAVMGAAGRVGSQVAALLLREGASIRVLEHRRPLVTLRQRGAEVVIGTALDDEALLALFTGVSAALVLLPEDLADPRFVANRSRMSRAIVSALREARVPHVVALSSVGADRADTVGPPAGLREFERHLFALDEANVLALRSAFYMDNLLANLPLIQAQRINGSAIRGDLRFPMVATQDVAREATARLLCRDFAEHRVKLLLGPEDVSMQEATSLIGELLDFPDLPYIQFPPAGVKDALRAAGMSDEVASLLVDMQLALNQGRPFTGVHRTVESTTPTRLVDFLRGALSERWARPAATGGSE</sequence>
<dbReference type="InterPro" id="IPR008030">
    <property type="entry name" value="NmrA-like"/>
</dbReference>
<evidence type="ECO:0000259" key="1">
    <source>
        <dbReference type="Pfam" id="PF05368"/>
    </source>
</evidence>
<dbReference type="InterPro" id="IPR051604">
    <property type="entry name" value="Ergot_Alk_Oxidoreductase"/>
</dbReference>
<comment type="caution">
    <text evidence="2">The sequence shown here is derived from an EMBL/GenBank/DDBJ whole genome shotgun (WGS) entry which is preliminary data.</text>
</comment>
<dbReference type="SUPFAM" id="SSF51735">
    <property type="entry name" value="NAD(P)-binding Rossmann-fold domains"/>
    <property type="match status" value="1"/>
</dbReference>
<dbReference type="EMBL" id="DSIY01000111">
    <property type="protein sequence ID" value="HEG90744.1"/>
    <property type="molecule type" value="Genomic_DNA"/>
</dbReference>
<accession>A0A831WZT0</accession>
<feature type="domain" description="NmrA-like" evidence="1">
    <location>
        <begin position="2"/>
        <end position="164"/>
    </location>
</feature>
<proteinExistence type="predicted"/>
<organism evidence="2">
    <name type="scientific">Thermorudis peleae</name>
    <dbReference type="NCBI Taxonomy" id="1382356"/>
    <lineage>
        <taxon>Bacteria</taxon>
        <taxon>Pseudomonadati</taxon>
        <taxon>Thermomicrobiota</taxon>
        <taxon>Thermomicrobia</taxon>
        <taxon>Thermomicrobia incertae sedis</taxon>
        <taxon>Thermorudis</taxon>
    </lineage>
</organism>
<reference evidence="2" key="1">
    <citation type="journal article" date="2020" name="mSystems">
        <title>Genome- and Community-Level Interaction Insights into Carbon Utilization and Element Cycling Functions of Hydrothermarchaeota in Hydrothermal Sediment.</title>
        <authorList>
            <person name="Zhou Z."/>
            <person name="Liu Y."/>
            <person name="Xu W."/>
            <person name="Pan J."/>
            <person name="Luo Z.H."/>
            <person name="Li M."/>
        </authorList>
    </citation>
    <scope>NUCLEOTIDE SEQUENCE [LARGE SCALE GENOMIC DNA]</scope>
    <source>
        <strain evidence="2">SpSt-210</strain>
    </source>
</reference>
<protein>
    <submittedName>
        <fullName evidence="2">NAD-dependent epimerase/dehydratase family protein</fullName>
    </submittedName>
</protein>
<evidence type="ECO:0000313" key="2">
    <source>
        <dbReference type="EMBL" id="HEG90744.1"/>
    </source>
</evidence>
<dbReference type="Gene3D" id="3.90.25.10">
    <property type="entry name" value="UDP-galactose 4-epimerase, domain 1"/>
    <property type="match status" value="1"/>
</dbReference>
<gene>
    <name evidence="2" type="ORF">ENP34_04790</name>
</gene>
<dbReference type="Pfam" id="PF05368">
    <property type="entry name" value="NmrA"/>
    <property type="match status" value="1"/>
</dbReference>
<name>A0A831WZT0_9BACT</name>
<dbReference type="AlphaFoldDB" id="A0A831WZT0"/>
<dbReference type="PANTHER" id="PTHR43162">
    <property type="match status" value="1"/>
</dbReference>
<dbReference type="PANTHER" id="PTHR43162:SF1">
    <property type="entry name" value="PRESTALK A DIFFERENTIATION PROTEIN A"/>
    <property type="match status" value="1"/>
</dbReference>
<dbReference type="InterPro" id="IPR036291">
    <property type="entry name" value="NAD(P)-bd_dom_sf"/>
</dbReference>
<dbReference type="Gene3D" id="3.40.50.720">
    <property type="entry name" value="NAD(P)-binding Rossmann-like Domain"/>
    <property type="match status" value="1"/>
</dbReference>